<evidence type="ECO:0000313" key="1">
    <source>
        <dbReference type="EMBL" id="KGR88385.1"/>
    </source>
</evidence>
<dbReference type="OrthoDB" id="1955334at2"/>
<gene>
    <name evidence="1" type="ORF">CD32_01605</name>
</gene>
<sequence>MSMKFNGSSKRFPAAKHLTTEEYVQLMETYAAHNRSMGLQMRDKYSVGNIVKIRRGRNRDLLVYYADGECWHYTRELTWY</sequence>
<protein>
    <submittedName>
        <fullName evidence="1">Uncharacterized protein</fullName>
    </submittedName>
</protein>
<reference evidence="1 2" key="1">
    <citation type="submission" date="2014-02" db="EMBL/GenBank/DDBJ databases">
        <title>Draft genome sequence of Lysinibacillus odysseyi NBRC 100172.</title>
        <authorList>
            <person name="Zhang F."/>
            <person name="Wang G."/>
            <person name="Zhang L."/>
        </authorList>
    </citation>
    <scope>NUCLEOTIDE SEQUENCE [LARGE SCALE GENOMIC DNA]</scope>
    <source>
        <strain evidence="1 2">NBRC 100172</strain>
    </source>
</reference>
<accession>A0A0A3IY67</accession>
<keyword evidence="2" id="KW-1185">Reference proteome</keyword>
<comment type="caution">
    <text evidence="1">The sequence shown here is derived from an EMBL/GenBank/DDBJ whole genome shotgun (WGS) entry which is preliminary data.</text>
</comment>
<organism evidence="1 2">
    <name type="scientific">Lysinibacillus odysseyi 34hs-1 = NBRC 100172</name>
    <dbReference type="NCBI Taxonomy" id="1220589"/>
    <lineage>
        <taxon>Bacteria</taxon>
        <taxon>Bacillati</taxon>
        <taxon>Bacillota</taxon>
        <taxon>Bacilli</taxon>
        <taxon>Bacillales</taxon>
        <taxon>Bacillaceae</taxon>
        <taxon>Lysinibacillus</taxon>
    </lineage>
</organism>
<dbReference type="Proteomes" id="UP000030437">
    <property type="component" value="Unassembled WGS sequence"/>
</dbReference>
<name>A0A0A3IY67_9BACI</name>
<dbReference type="AlphaFoldDB" id="A0A0A3IY67"/>
<proteinExistence type="predicted"/>
<evidence type="ECO:0000313" key="2">
    <source>
        <dbReference type="Proteomes" id="UP000030437"/>
    </source>
</evidence>
<dbReference type="RefSeq" id="WP_036150457.1">
    <property type="nucleotide sequence ID" value="NZ_AVCX01000023.1"/>
</dbReference>
<dbReference type="EMBL" id="JPVP01000040">
    <property type="protein sequence ID" value="KGR88385.1"/>
    <property type="molecule type" value="Genomic_DNA"/>
</dbReference>